<dbReference type="KEGG" id="mbry:B1812_00755"/>
<dbReference type="Gene3D" id="3.40.50.2000">
    <property type="entry name" value="Glycogen Phosphorylase B"/>
    <property type="match status" value="2"/>
</dbReference>
<sequence length="464" mass="52267">MRRLVIISNRVADPECSQAQGGLGVCILDSLRERGALWFGWNGEIVADDAEINATRTQFDALTLATAPLTERDYSEYYLGFANAALWPVHHNRLDLARFTQESADGYRRVNDRFAQMLIPLLQSDDLVWVQDYHFIALGARLRARGVLTQIGFFLHIPFPPPDILMAIPEHEWLLKALFEYDLVGFQTKTDLGNFCRFACDFMGGEMVSSDVLRVADKVLSVAVFPVGIDVDAFAAMAKTPEASTRILRLHRAGEPRINIIGVDRLDYTKGLPDRLRSFRRLLEIYPQNCKAVTLMQIAPPTRQEVRAYADIRHELEALSGEINGEFGDFDWTPVRYIHRRVARETLAALYRGSHVGLVTPLRDGMNLVAKEYVAAQDEEDPGVLVLSRFAGAAEDLEEALIVNPYDADEVAQAMQTAIHMPRAERIQRHSALMARIRERDACNWMEQFVGTLANADHSLAARQ</sequence>
<organism evidence="2 3">
    <name type="scientific">Methylocystis bryophila</name>
    <dbReference type="NCBI Taxonomy" id="655015"/>
    <lineage>
        <taxon>Bacteria</taxon>
        <taxon>Pseudomonadati</taxon>
        <taxon>Pseudomonadota</taxon>
        <taxon>Alphaproteobacteria</taxon>
        <taxon>Hyphomicrobiales</taxon>
        <taxon>Methylocystaceae</taxon>
        <taxon>Methylocystis</taxon>
    </lineage>
</organism>
<evidence type="ECO:0000313" key="3">
    <source>
        <dbReference type="Proteomes" id="UP000193978"/>
    </source>
</evidence>
<dbReference type="GO" id="GO:0005992">
    <property type="term" value="P:trehalose biosynthetic process"/>
    <property type="evidence" value="ECO:0007669"/>
    <property type="project" value="InterPro"/>
</dbReference>
<keyword evidence="3" id="KW-1185">Reference proteome</keyword>
<dbReference type="AlphaFoldDB" id="A0A1W6MQS8"/>
<gene>
    <name evidence="2" type="ORF">B1812_00755</name>
</gene>
<comment type="similarity">
    <text evidence="1">Belongs to the glycosyltransferase 20 family.</text>
</comment>
<dbReference type="Proteomes" id="UP000193978">
    <property type="component" value="Chromosome"/>
</dbReference>
<dbReference type="OrthoDB" id="9815690at2"/>
<dbReference type="EMBL" id="CP019948">
    <property type="protein sequence ID" value="ARN79839.1"/>
    <property type="molecule type" value="Genomic_DNA"/>
</dbReference>
<accession>A0A1W6MQS8</accession>
<dbReference type="STRING" id="655015.B1812_00755"/>
<proteinExistence type="inferred from homology"/>
<reference evidence="2 3" key="1">
    <citation type="submission" date="2017-02" db="EMBL/GenBank/DDBJ databases">
        <authorList>
            <person name="Peterson S.W."/>
        </authorList>
    </citation>
    <scope>NUCLEOTIDE SEQUENCE [LARGE SCALE GENOMIC DNA]</scope>
    <source>
        <strain evidence="2 3">S285</strain>
    </source>
</reference>
<name>A0A1W6MQS8_9HYPH</name>
<protein>
    <submittedName>
        <fullName evidence="2">Alpha,alpha-trehalose-phosphate synthase</fullName>
    </submittedName>
</protein>
<dbReference type="Pfam" id="PF00982">
    <property type="entry name" value="Glyco_transf_20"/>
    <property type="match status" value="1"/>
</dbReference>
<dbReference type="PANTHER" id="PTHR10788">
    <property type="entry name" value="TREHALOSE-6-PHOSPHATE SYNTHASE"/>
    <property type="match status" value="1"/>
</dbReference>
<dbReference type="SUPFAM" id="SSF53756">
    <property type="entry name" value="UDP-Glycosyltransferase/glycogen phosphorylase"/>
    <property type="match status" value="1"/>
</dbReference>
<dbReference type="RefSeq" id="WP_085769886.1">
    <property type="nucleotide sequence ID" value="NZ_AP027149.1"/>
</dbReference>
<dbReference type="PANTHER" id="PTHR10788:SF106">
    <property type="entry name" value="BCDNA.GH08860"/>
    <property type="match status" value="1"/>
</dbReference>
<dbReference type="InterPro" id="IPR001830">
    <property type="entry name" value="Glyco_trans_20"/>
</dbReference>
<dbReference type="GO" id="GO:0003825">
    <property type="term" value="F:alpha,alpha-trehalose-phosphate synthase (UDP-forming) activity"/>
    <property type="evidence" value="ECO:0007669"/>
    <property type="project" value="TreeGrafter"/>
</dbReference>
<dbReference type="CDD" id="cd03788">
    <property type="entry name" value="GT20_TPS"/>
    <property type="match status" value="1"/>
</dbReference>
<evidence type="ECO:0000256" key="1">
    <source>
        <dbReference type="ARBA" id="ARBA00008799"/>
    </source>
</evidence>
<evidence type="ECO:0000313" key="2">
    <source>
        <dbReference type="EMBL" id="ARN79839.1"/>
    </source>
</evidence>